<accession>A0A9P5XQD1</accession>
<dbReference type="OrthoDB" id="5599163at2759"/>
<proteinExistence type="predicted"/>
<dbReference type="SUPFAM" id="SSF56672">
    <property type="entry name" value="DNA/RNA polymerases"/>
    <property type="match status" value="1"/>
</dbReference>
<sequence length="165" mass="19061">MQDINPPDFIPTGRYTQERMEAFEKVHGSDFLLPDEMKIGHHMMCLHNKAFAWEDSERGTFKEEYFPPVEMPVVPHTPWIIKTKIDAGVYERSNSSYRLRWFTVIKKDRKKLRLVHSLEPLTLGVNKVTIAHSGLPPATEEIAEHFAGRACGGMFDLYVGTRYHT</sequence>
<keyword evidence="2" id="KW-1185">Reference proteome</keyword>
<name>A0A9P5XQD1_9AGAR</name>
<gene>
    <name evidence="1" type="ORF">BDZ94DRAFT_1286034</name>
</gene>
<dbReference type="InterPro" id="IPR043502">
    <property type="entry name" value="DNA/RNA_pol_sf"/>
</dbReference>
<evidence type="ECO:0000313" key="2">
    <source>
        <dbReference type="Proteomes" id="UP000807353"/>
    </source>
</evidence>
<reference evidence="1" key="1">
    <citation type="submission" date="2020-11" db="EMBL/GenBank/DDBJ databases">
        <authorList>
            <consortium name="DOE Joint Genome Institute"/>
            <person name="Ahrendt S."/>
            <person name="Riley R."/>
            <person name="Andreopoulos W."/>
            <person name="Labutti K."/>
            <person name="Pangilinan J."/>
            <person name="Ruiz-Duenas F.J."/>
            <person name="Barrasa J.M."/>
            <person name="Sanchez-Garcia M."/>
            <person name="Camarero S."/>
            <person name="Miyauchi S."/>
            <person name="Serrano A."/>
            <person name="Linde D."/>
            <person name="Babiker R."/>
            <person name="Drula E."/>
            <person name="Ayuso-Fernandez I."/>
            <person name="Pacheco R."/>
            <person name="Padilla G."/>
            <person name="Ferreira P."/>
            <person name="Barriuso J."/>
            <person name="Kellner H."/>
            <person name="Castanera R."/>
            <person name="Alfaro M."/>
            <person name="Ramirez L."/>
            <person name="Pisabarro A.G."/>
            <person name="Kuo A."/>
            <person name="Tritt A."/>
            <person name="Lipzen A."/>
            <person name="He G."/>
            <person name="Yan M."/>
            <person name="Ng V."/>
            <person name="Cullen D."/>
            <person name="Martin F."/>
            <person name="Rosso M.-N."/>
            <person name="Henrissat B."/>
            <person name="Hibbett D."/>
            <person name="Martinez A.T."/>
            <person name="Grigoriev I.V."/>
        </authorList>
    </citation>
    <scope>NUCLEOTIDE SEQUENCE</scope>
    <source>
        <strain evidence="1">CBS 247.69</strain>
    </source>
</reference>
<comment type="caution">
    <text evidence="1">The sequence shown here is derived from an EMBL/GenBank/DDBJ whole genome shotgun (WGS) entry which is preliminary data.</text>
</comment>
<dbReference type="AlphaFoldDB" id="A0A9P5XQD1"/>
<dbReference type="EMBL" id="MU150530">
    <property type="protein sequence ID" value="KAF9455762.1"/>
    <property type="molecule type" value="Genomic_DNA"/>
</dbReference>
<evidence type="ECO:0000313" key="1">
    <source>
        <dbReference type="EMBL" id="KAF9455762.1"/>
    </source>
</evidence>
<dbReference type="Proteomes" id="UP000807353">
    <property type="component" value="Unassembled WGS sequence"/>
</dbReference>
<organism evidence="1 2">
    <name type="scientific">Collybia nuda</name>
    <dbReference type="NCBI Taxonomy" id="64659"/>
    <lineage>
        <taxon>Eukaryota</taxon>
        <taxon>Fungi</taxon>
        <taxon>Dikarya</taxon>
        <taxon>Basidiomycota</taxon>
        <taxon>Agaricomycotina</taxon>
        <taxon>Agaricomycetes</taxon>
        <taxon>Agaricomycetidae</taxon>
        <taxon>Agaricales</taxon>
        <taxon>Tricholomatineae</taxon>
        <taxon>Clitocybaceae</taxon>
        <taxon>Collybia</taxon>
    </lineage>
</organism>
<protein>
    <submittedName>
        <fullName evidence="1">Uncharacterized protein</fullName>
    </submittedName>
</protein>